<protein>
    <recommendedName>
        <fullName evidence="4">DUF5602 domain-containing protein</fullName>
    </recommendedName>
</protein>
<feature type="chain" id="PRO_5012715082" description="DUF5602 domain-containing protein" evidence="1">
    <location>
        <begin position="21"/>
        <end position="332"/>
    </location>
</feature>
<reference evidence="2 3" key="1">
    <citation type="submission" date="2017-06" db="EMBL/GenBank/DDBJ databases">
        <authorList>
            <person name="Kim H.J."/>
            <person name="Triplett B.A."/>
        </authorList>
    </citation>
    <scope>NUCLEOTIDE SEQUENCE [LARGE SCALE GENOMIC DNA]</scope>
    <source>
        <strain evidence="2 3">DSM 44715</strain>
    </source>
</reference>
<evidence type="ECO:0000313" key="2">
    <source>
        <dbReference type="EMBL" id="SNT35917.1"/>
    </source>
</evidence>
<gene>
    <name evidence="2" type="ORF">SAMN05443665_102534</name>
</gene>
<sequence length="332" mass="36635">MVVRSATGFLLLAGSPVVFGAEPAMGAADSTVTVCAVPKSSPHNEKTVQVAKQAVGKLLARSLSYPGPCAEYGQSAPLGNGRLTAFSQTRGKTPLVIGLLAKDGTYDGLPYEPPTGGIWCYDKNGDGTVDQHRECTGGHERSLHLSPKFKKRVDSPFTYVLANWNPMGHMPPQIWDVPHFDVHFYMNPEAERLAIRPGPCPQLTNCDDYPKGKILPAAKYRHPDYEDTDAVEPGMGNHLVDTTAPEFHGAKFTSSFIYGIWNGKVTFYEPMVNLTQYNGLRNGTIADRCVPIKLPRAYERSGWYPTRYCLRHRHNRAETVTSLEGFVYRTAS</sequence>
<proteinExistence type="predicted"/>
<accession>A0A239LZ33</accession>
<feature type="signal peptide" evidence="1">
    <location>
        <begin position="1"/>
        <end position="20"/>
    </location>
</feature>
<keyword evidence="1" id="KW-0732">Signal</keyword>
<dbReference type="Proteomes" id="UP000198318">
    <property type="component" value="Unassembled WGS sequence"/>
</dbReference>
<evidence type="ECO:0008006" key="4">
    <source>
        <dbReference type="Google" id="ProtNLM"/>
    </source>
</evidence>
<name>A0A239LZ33_9ACTN</name>
<keyword evidence="3" id="KW-1185">Reference proteome</keyword>
<dbReference type="EMBL" id="FZOR01000025">
    <property type="protein sequence ID" value="SNT35917.1"/>
    <property type="molecule type" value="Genomic_DNA"/>
</dbReference>
<evidence type="ECO:0000256" key="1">
    <source>
        <dbReference type="SAM" id="SignalP"/>
    </source>
</evidence>
<evidence type="ECO:0000313" key="3">
    <source>
        <dbReference type="Proteomes" id="UP000198318"/>
    </source>
</evidence>
<dbReference type="AlphaFoldDB" id="A0A239LZ33"/>
<organism evidence="2 3">
    <name type="scientific">Actinomadura meyerae</name>
    <dbReference type="NCBI Taxonomy" id="240840"/>
    <lineage>
        <taxon>Bacteria</taxon>
        <taxon>Bacillati</taxon>
        <taxon>Actinomycetota</taxon>
        <taxon>Actinomycetes</taxon>
        <taxon>Streptosporangiales</taxon>
        <taxon>Thermomonosporaceae</taxon>
        <taxon>Actinomadura</taxon>
    </lineage>
</organism>